<dbReference type="InterPro" id="IPR002885">
    <property type="entry name" value="PPR_rpt"/>
</dbReference>
<evidence type="ECO:0000256" key="3">
    <source>
        <dbReference type="PROSITE-ProRule" id="PRU00708"/>
    </source>
</evidence>
<dbReference type="GO" id="GO:0031930">
    <property type="term" value="P:mitochondria-nucleus signaling pathway"/>
    <property type="evidence" value="ECO:0007669"/>
    <property type="project" value="TreeGrafter"/>
</dbReference>
<dbReference type="PANTHER" id="PTHR47936:SF1">
    <property type="entry name" value="PENTATRICOPEPTIDE REPEAT-CONTAINING PROTEIN GUN1, CHLOROPLASTIC"/>
    <property type="match status" value="1"/>
</dbReference>
<dbReference type="Proteomes" id="UP000436088">
    <property type="component" value="Unassembled WGS sequence"/>
</dbReference>
<sequence length="403" mass="44650">MAISGSPDWSLASTDSFTSKPRKSVLFFAPCKKTLHFVPFPTSNLPLFHINSSCNSPSAITDHPSSSSSSSGNVPVTGLNGLLCGYYKTLQVKMSHMISTCKQREPRVHARETMLKLLIRYFVQSKKWDLIMSLSHDFKRYNVFPNGYTCSRLINTCVKARKFKVVEALLEAFRSDEELAVIAFNSAMAGQSLFLVDEFETRNLNSTPLAPRAYSILCDALAKSSRAYEALEYFRDMRKKGLFKRVSICHCDLRAAASAGLQTGTSNVCVDHKCLLSYRSQLESRNGVLGDAGQGFDKCVVAYSSMIAMYGKEGMIREAMKVLAKMKAKGCGEAMEGDETTEAAPIKSATQRSSVLTIDFLETSRIDELVRLLQDIKAEGTQLWKAVSFSCECPERCRIGEPS</sequence>
<evidence type="ECO:0000313" key="5">
    <source>
        <dbReference type="Proteomes" id="UP000436088"/>
    </source>
</evidence>
<dbReference type="GO" id="GO:0009507">
    <property type="term" value="C:chloroplast"/>
    <property type="evidence" value="ECO:0007669"/>
    <property type="project" value="TreeGrafter"/>
</dbReference>
<dbReference type="Pfam" id="PF01535">
    <property type="entry name" value="PPR"/>
    <property type="match status" value="2"/>
</dbReference>
<dbReference type="PROSITE" id="PS51375">
    <property type="entry name" value="PPR"/>
    <property type="match status" value="2"/>
</dbReference>
<dbReference type="NCBIfam" id="TIGR00756">
    <property type="entry name" value="PPR"/>
    <property type="match status" value="1"/>
</dbReference>
<keyword evidence="5" id="KW-1185">Reference proteome</keyword>
<comment type="similarity">
    <text evidence="1">Belongs to the PPR family. P subfamily.</text>
</comment>
<dbReference type="Gene3D" id="1.25.40.10">
    <property type="entry name" value="Tetratricopeptide repeat domain"/>
    <property type="match status" value="2"/>
</dbReference>
<accession>A0A6A3D231</accession>
<dbReference type="EMBL" id="VEPZ02000032">
    <property type="protein sequence ID" value="KAE8735526.1"/>
    <property type="molecule type" value="Genomic_DNA"/>
</dbReference>
<reference evidence="4" key="1">
    <citation type="submission" date="2019-09" db="EMBL/GenBank/DDBJ databases">
        <title>Draft genome information of white flower Hibiscus syriacus.</title>
        <authorList>
            <person name="Kim Y.-M."/>
        </authorList>
    </citation>
    <scope>NUCLEOTIDE SEQUENCE [LARGE SCALE GENOMIC DNA]</scope>
    <source>
        <strain evidence="4">YM2019G1</strain>
    </source>
</reference>
<evidence type="ECO:0000256" key="2">
    <source>
        <dbReference type="ARBA" id="ARBA00022737"/>
    </source>
</evidence>
<comment type="caution">
    <text evidence="4">The sequence shown here is derived from an EMBL/GenBank/DDBJ whole genome shotgun (WGS) entry which is preliminary data.</text>
</comment>
<evidence type="ECO:0000256" key="1">
    <source>
        <dbReference type="ARBA" id="ARBA00007626"/>
    </source>
</evidence>
<dbReference type="PANTHER" id="PTHR47936">
    <property type="entry name" value="PPR_LONG DOMAIN-CONTAINING PROTEIN"/>
    <property type="match status" value="1"/>
</dbReference>
<name>A0A6A3D231_HIBSY</name>
<dbReference type="GO" id="GO:0010019">
    <property type="term" value="P:chloroplast-nucleus signaling pathway"/>
    <property type="evidence" value="ECO:0007669"/>
    <property type="project" value="TreeGrafter"/>
</dbReference>
<gene>
    <name evidence="4" type="ORF">F3Y22_tig00000340pilonHSYRG00562</name>
</gene>
<dbReference type="AlphaFoldDB" id="A0A6A3D231"/>
<proteinExistence type="inferred from homology"/>
<keyword evidence="2" id="KW-0677">Repeat</keyword>
<feature type="repeat" description="PPR" evidence="3">
    <location>
        <begin position="210"/>
        <end position="244"/>
    </location>
</feature>
<evidence type="ECO:0008006" key="6">
    <source>
        <dbReference type="Google" id="ProtNLM"/>
    </source>
</evidence>
<protein>
    <recommendedName>
        <fullName evidence="6">Pentatricopeptide repeat-containing protein</fullName>
    </recommendedName>
</protein>
<organism evidence="4 5">
    <name type="scientific">Hibiscus syriacus</name>
    <name type="common">Rose of Sharon</name>
    <dbReference type="NCBI Taxonomy" id="106335"/>
    <lineage>
        <taxon>Eukaryota</taxon>
        <taxon>Viridiplantae</taxon>
        <taxon>Streptophyta</taxon>
        <taxon>Embryophyta</taxon>
        <taxon>Tracheophyta</taxon>
        <taxon>Spermatophyta</taxon>
        <taxon>Magnoliopsida</taxon>
        <taxon>eudicotyledons</taxon>
        <taxon>Gunneridae</taxon>
        <taxon>Pentapetalae</taxon>
        <taxon>rosids</taxon>
        <taxon>malvids</taxon>
        <taxon>Malvales</taxon>
        <taxon>Malvaceae</taxon>
        <taxon>Malvoideae</taxon>
        <taxon>Hibiscus</taxon>
    </lineage>
</organism>
<dbReference type="InterPro" id="IPR011990">
    <property type="entry name" value="TPR-like_helical_dom_sf"/>
</dbReference>
<feature type="repeat" description="PPR" evidence="3">
    <location>
        <begin position="299"/>
        <end position="333"/>
    </location>
</feature>
<evidence type="ECO:0000313" key="4">
    <source>
        <dbReference type="EMBL" id="KAE8735526.1"/>
    </source>
</evidence>